<reference evidence="2" key="1">
    <citation type="journal article" date="2017" name="Nat. Ecol. Evol.">
        <title>Genome expansion and lineage-specific genetic innovations in the forest pathogenic fungi Armillaria.</title>
        <authorList>
            <person name="Sipos G."/>
            <person name="Prasanna A.N."/>
            <person name="Walter M.C."/>
            <person name="O'Connor E."/>
            <person name="Balint B."/>
            <person name="Krizsan K."/>
            <person name="Kiss B."/>
            <person name="Hess J."/>
            <person name="Varga T."/>
            <person name="Slot J."/>
            <person name="Riley R."/>
            <person name="Boka B."/>
            <person name="Rigling D."/>
            <person name="Barry K."/>
            <person name="Lee J."/>
            <person name="Mihaltcheva S."/>
            <person name="LaButti K."/>
            <person name="Lipzen A."/>
            <person name="Waldron R."/>
            <person name="Moloney N.M."/>
            <person name="Sperisen C."/>
            <person name="Kredics L."/>
            <person name="Vagvoelgyi C."/>
            <person name="Patrignani A."/>
            <person name="Fitzpatrick D."/>
            <person name="Nagy I."/>
            <person name="Doyle S."/>
            <person name="Anderson J.B."/>
            <person name="Grigoriev I.V."/>
            <person name="Gueldener U."/>
            <person name="Muensterkoetter M."/>
            <person name="Nagy L.G."/>
        </authorList>
    </citation>
    <scope>NUCLEOTIDE SEQUENCE [LARGE SCALE GENOMIC DNA]</scope>
    <source>
        <strain evidence="2">C18/9</strain>
    </source>
</reference>
<dbReference type="AlphaFoldDB" id="A0A284QT15"/>
<dbReference type="Proteomes" id="UP000219338">
    <property type="component" value="Unassembled WGS sequence"/>
</dbReference>
<protein>
    <submittedName>
        <fullName evidence="1">Uncharacterized protein</fullName>
    </submittedName>
</protein>
<name>A0A284QT15_ARMOS</name>
<gene>
    <name evidence="1" type="ORF">ARMOST_02923</name>
</gene>
<organism evidence="1 2">
    <name type="scientific">Armillaria ostoyae</name>
    <name type="common">Armillaria root rot fungus</name>
    <dbReference type="NCBI Taxonomy" id="47428"/>
    <lineage>
        <taxon>Eukaryota</taxon>
        <taxon>Fungi</taxon>
        <taxon>Dikarya</taxon>
        <taxon>Basidiomycota</taxon>
        <taxon>Agaricomycotina</taxon>
        <taxon>Agaricomycetes</taxon>
        <taxon>Agaricomycetidae</taxon>
        <taxon>Agaricales</taxon>
        <taxon>Marasmiineae</taxon>
        <taxon>Physalacriaceae</taxon>
        <taxon>Armillaria</taxon>
    </lineage>
</organism>
<dbReference type="EMBL" id="FUEG01000002">
    <property type="protein sequence ID" value="SJK99615.1"/>
    <property type="molecule type" value="Genomic_DNA"/>
</dbReference>
<keyword evidence="2" id="KW-1185">Reference proteome</keyword>
<dbReference type="OrthoDB" id="10486217at2759"/>
<sequence length="152" mass="17558">MASFLVHGLALLPSESFTSSQRPFKSLVFSPFTFDSGEKIVTDGEEMYWEGVGTGRDENYIRSDPSHYRRPQNDMLTEKRRWVEGIQWKKEEEDVVRNDWLFGENYTSIGATTFGMLFFASRLGVPFWGAALSNMILPRERHSSRCLFLETV</sequence>
<accession>A0A284QT15</accession>
<proteinExistence type="predicted"/>
<evidence type="ECO:0000313" key="1">
    <source>
        <dbReference type="EMBL" id="SJK99615.1"/>
    </source>
</evidence>
<evidence type="ECO:0000313" key="2">
    <source>
        <dbReference type="Proteomes" id="UP000219338"/>
    </source>
</evidence>